<evidence type="ECO:0000256" key="2">
    <source>
        <dbReference type="ARBA" id="ARBA00022723"/>
    </source>
</evidence>
<organism evidence="6 7">
    <name type="scientific">Tuber aestivum</name>
    <name type="common">summer truffle</name>
    <dbReference type="NCBI Taxonomy" id="59557"/>
    <lineage>
        <taxon>Eukaryota</taxon>
        <taxon>Fungi</taxon>
        <taxon>Dikarya</taxon>
        <taxon>Ascomycota</taxon>
        <taxon>Pezizomycotina</taxon>
        <taxon>Pezizomycetes</taxon>
        <taxon>Pezizales</taxon>
        <taxon>Tuberaceae</taxon>
        <taxon>Tuber</taxon>
    </lineage>
</organism>
<dbReference type="AlphaFoldDB" id="A0A292Q043"/>
<keyword evidence="7" id="KW-1185">Reference proteome</keyword>
<dbReference type="GO" id="GO:0005634">
    <property type="term" value="C:nucleus"/>
    <property type="evidence" value="ECO:0007669"/>
    <property type="project" value="UniProtKB-SubCell"/>
</dbReference>
<gene>
    <name evidence="6" type="ORF">GSTUAT00002859001</name>
</gene>
<keyword evidence="4" id="KW-0862">Zinc</keyword>
<keyword evidence="3" id="KW-0863">Zinc-finger</keyword>
<dbReference type="InterPro" id="IPR052035">
    <property type="entry name" value="ZnF_BED_domain_contain"/>
</dbReference>
<keyword evidence="5" id="KW-0539">Nucleus</keyword>
<evidence type="ECO:0000256" key="4">
    <source>
        <dbReference type="ARBA" id="ARBA00022833"/>
    </source>
</evidence>
<protein>
    <submittedName>
        <fullName evidence="6">Uncharacterized protein</fullName>
    </submittedName>
</protein>
<dbReference type="SUPFAM" id="SSF53098">
    <property type="entry name" value="Ribonuclease H-like"/>
    <property type="match status" value="1"/>
</dbReference>
<dbReference type="EMBL" id="LN890978">
    <property type="protein sequence ID" value="CUS13179.1"/>
    <property type="molecule type" value="Genomic_DNA"/>
</dbReference>
<evidence type="ECO:0000256" key="1">
    <source>
        <dbReference type="ARBA" id="ARBA00004123"/>
    </source>
</evidence>
<keyword evidence="2" id="KW-0479">Metal-binding</keyword>
<dbReference type="InterPro" id="IPR012337">
    <property type="entry name" value="RNaseH-like_sf"/>
</dbReference>
<comment type="subcellular location">
    <subcellularLocation>
        <location evidence="1">Nucleus</location>
    </subcellularLocation>
</comment>
<dbReference type="GO" id="GO:0008270">
    <property type="term" value="F:zinc ion binding"/>
    <property type="evidence" value="ECO:0007669"/>
    <property type="project" value="UniProtKB-KW"/>
</dbReference>
<dbReference type="PANTHER" id="PTHR46481:SF10">
    <property type="entry name" value="ZINC FINGER BED DOMAIN-CONTAINING PROTEIN 39"/>
    <property type="match status" value="1"/>
</dbReference>
<evidence type="ECO:0000256" key="5">
    <source>
        <dbReference type="ARBA" id="ARBA00023242"/>
    </source>
</evidence>
<dbReference type="PANTHER" id="PTHR46481">
    <property type="entry name" value="ZINC FINGER BED DOMAIN-CONTAINING PROTEIN 4"/>
    <property type="match status" value="1"/>
</dbReference>
<evidence type="ECO:0000313" key="7">
    <source>
        <dbReference type="Proteomes" id="UP001412239"/>
    </source>
</evidence>
<name>A0A292Q043_9PEZI</name>
<dbReference type="Proteomes" id="UP001412239">
    <property type="component" value="Unassembled WGS sequence"/>
</dbReference>
<evidence type="ECO:0000313" key="6">
    <source>
        <dbReference type="EMBL" id="CUS13179.1"/>
    </source>
</evidence>
<proteinExistence type="predicted"/>
<feature type="non-terminal residue" evidence="6">
    <location>
        <position position="1"/>
    </location>
</feature>
<sequence length="186" mass="21207">MPTSASTISTWLLDSFHQNKTHIRSLLYSNAISSIHLSFDLWTSSNYLALLAVIAFWVDESGCIQHALLGLPRLLGSHTGENQGQLLWQLILDYGLQDYLGYFCLDNASNNLTALHFLSGGYSALVPDSIQFNTAQRYIRCYASNQNEHHTIEKENRDSEVWRKIGPLGKLRNIIVWIRNSPQRRE</sequence>
<accession>A0A292Q043</accession>
<evidence type="ECO:0000256" key="3">
    <source>
        <dbReference type="ARBA" id="ARBA00022771"/>
    </source>
</evidence>
<reference evidence="6" key="1">
    <citation type="submission" date="2015-10" db="EMBL/GenBank/DDBJ databases">
        <authorList>
            <person name="Regsiter A."/>
            <person name="william w."/>
        </authorList>
    </citation>
    <scope>NUCLEOTIDE SEQUENCE</scope>
    <source>
        <strain evidence="6">Montdore</strain>
    </source>
</reference>